<evidence type="ECO:0000313" key="3">
    <source>
        <dbReference type="Proteomes" id="UP000323824"/>
    </source>
</evidence>
<keyword evidence="3" id="KW-1185">Reference proteome</keyword>
<dbReference type="InterPro" id="IPR025870">
    <property type="entry name" value="Glyoxalase-like_dom"/>
</dbReference>
<dbReference type="CDD" id="cd06587">
    <property type="entry name" value="VOC"/>
    <property type="match status" value="1"/>
</dbReference>
<dbReference type="RefSeq" id="WP_149569185.1">
    <property type="nucleotide sequence ID" value="NZ_CP035807.1"/>
</dbReference>
<sequence length="120" mass="13636">MQKNIVTIGVNSLEESTKFYSEVLDFKVDHTFSPNDDMVITFLSNQTGLNIELIESKQRTDIDNSNSSITLTFQVKNIEMINQKLNDIGIPFDSIVLPNGLKFARFYDPNKLAISFVEEV</sequence>
<accession>A0A5C1QED7</accession>
<feature type="domain" description="VOC" evidence="1">
    <location>
        <begin position="2"/>
        <end position="119"/>
    </location>
</feature>
<dbReference type="PROSITE" id="PS51819">
    <property type="entry name" value="VOC"/>
    <property type="match status" value="1"/>
</dbReference>
<dbReference type="Pfam" id="PF12681">
    <property type="entry name" value="Glyoxalase_2"/>
    <property type="match status" value="1"/>
</dbReference>
<proteinExistence type="predicted"/>
<dbReference type="EMBL" id="CP035807">
    <property type="protein sequence ID" value="QEN05951.1"/>
    <property type="molecule type" value="Genomic_DNA"/>
</dbReference>
<dbReference type="InterPro" id="IPR037523">
    <property type="entry name" value="VOC_core"/>
</dbReference>
<organism evidence="2 3">
    <name type="scientific">Thiospirochaeta perfilievii</name>
    <dbReference type="NCBI Taxonomy" id="252967"/>
    <lineage>
        <taxon>Bacteria</taxon>
        <taxon>Pseudomonadati</taxon>
        <taxon>Spirochaetota</taxon>
        <taxon>Spirochaetia</taxon>
        <taxon>Spirochaetales</taxon>
        <taxon>Spirochaetaceae</taxon>
        <taxon>Thiospirochaeta</taxon>
    </lineage>
</organism>
<dbReference type="KEGG" id="sper:EW093_15025"/>
<dbReference type="Proteomes" id="UP000323824">
    <property type="component" value="Chromosome"/>
</dbReference>
<gene>
    <name evidence="2" type="ORF">EW093_15025</name>
</gene>
<evidence type="ECO:0000259" key="1">
    <source>
        <dbReference type="PROSITE" id="PS51819"/>
    </source>
</evidence>
<dbReference type="SUPFAM" id="SSF54593">
    <property type="entry name" value="Glyoxalase/Bleomycin resistance protein/Dihydroxybiphenyl dioxygenase"/>
    <property type="match status" value="1"/>
</dbReference>
<dbReference type="Gene3D" id="3.10.180.10">
    <property type="entry name" value="2,3-Dihydroxybiphenyl 1,2-Dioxygenase, domain 1"/>
    <property type="match status" value="1"/>
</dbReference>
<protein>
    <submittedName>
        <fullName evidence="2">VOC family protein</fullName>
    </submittedName>
</protein>
<dbReference type="OrthoDB" id="192739at2"/>
<name>A0A5C1QED7_9SPIO</name>
<reference evidence="2 3" key="2">
    <citation type="submission" date="2019-09" db="EMBL/GenBank/DDBJ databases">
        <title>Complete Genome Sequence and Methylome Analysis of free living Spirochaetas.</title>
        <authorList>
            <person name="Leshcheva N."/>
            <person name="Mikheeva N."/>
        </authorList>
    </citation>
    <scope>NUCLEOTIDE SEQUENCE [LARGE SCALE GENOMIC DNA]</scope>
    <source>
        <strain evidence="2 3">P</strain>
    </source>
</reference>
<dbReference type="InterPro" id="IPR029068">
    <property type="entry name" value="Glyas_Bleomycin-R_OHBP_Dase"/>
</dbReference>
<evidence type="ECO:0000313" key="2">
    <source>
        <dbReference type="EMBL" id="QEN05951.1"/>
    </source>
</evidence>
<reference evidence="2 3" key="1">
    <citation type="submission" date="2019-02" db="EMBL/GenBank/DDBJ databases">
        <authorList>
            <person name="Fomenkov A."/>
            <person name="Dubinina G."/>
            <person name="Grabovich M."/>
            <person name="Vincze T."/>
            <person name="Roberts R.J."/>
        </authorList>
    </citation>
    <scope>NUCLEOTIDE SEQUENCE [LARGE SCALE GENOMIC DNA]</scope>
    <source>
        <strain evidence="2 3">P</strain>
    </source>
</reference>
<dbReference type="AlphaFoldDB" id="A0A5C1QED7"/>